<feature type="region of interest" description="Disordered" evidence="1">
    <location>
        <begin position="454"/>
        <end position="505"/>
    </location>
</feature>
<feature type="region of interest" description="Disordered" evidence="1">
    <location>
        <begin position="382"/>
        <end position="403"/>
    </location>
</feature>
<reference evidence="2" key="2">
    <citation type="submission" date="2024-01" db="EMBL/GenBank/DDBJ databases">
        <title>Comparative genomics of Cryptococcus and Kwoniella reveals pathogenesis evolution and contrasting modes of karyotype evolution via chromosome fusion or intercentromeric recombination.</title>
        <authorList>
            <person name="Coelho M.A."/>
            <person name="David-Palma M."/>
            <person name="Shea T."/>
            <person name="Bowers K."/>
            <person name="McGinley-Smith S."/>
            <person name="Mohammad A.W."/>
            <person name="Gnirke A."/>
            <person name="Yurkov A.M."/>
            <person name="Nowrousian M."/>
            <person name="Sun S."/>
            <person name="Cuomo C.A."/>
            <person name="Heitman J."/>
        </authorList>
    </citation>
    <scope>NUCLEOTIDE SEQUENCE</scope>
    <source>
        <strain evidence="2">CBS 12478</strain>
    </source>
</reference>
<feature type="compositionally biased region" description="Polar residues" evidence="1">
    <location>
        <begin position="256"/>
        <end position="265"/>
    </location>
</feature>
<reference evidence="2" key="1">
    <citation type="submission" date="2017-08" db="EMBL/GenBank/DDBJ databases">
        <authorList>
            <person name="Cuomo C."/>
            <person name="Billmyre B."/>
            <person name="Heitman J."/>
        </authorList>
    </citation>
    <scope>NUCLEOTIDE SEQUENCE</scope>
    <source>
        <strain evidence="2">CBS 12478</strain>
    </source>
</reference>
<feature type="compositionally biased region" description="Basic and acidic residues" evidence="1">
    <location>
        <begin position="298"/>
        <end position="307"/>
    </location>
</feature>
<organism evidence="2 3">
    <name type="scientific">Kwoniella shandongensis</name>
    <dbReference type="NCBI Taxonomy" id="1734106"/>
    <lineage>
        <taxon>Eukaryota</taxon>
        <taxon>Fungi</taxon>
        <taxon>Dikarya</taxon>
        <taxon>Basidiomycota</taxon>
        <taxon>Agaricomycotina</taxon>
        <taxon>Tremellomycetes</taxon>
        <taxon>Tremellales</taxon>
        <taxon>Cryptococcaceae</taxon>
        <taxon>Kwoniella</taxon>
    </lineage>
</organism>
<feature type="compositionally biased region" description="Acidic residues" evidence="1">
    <location>
        <begin position="309"/>
        <end position="318"/>
    </location>
</feature>
<feature type="compositionally biased region" description="Basic and acidic residues" evidence="1">
    <location>
        <begin position="150"/>
        <end position="162"/>
    </location>
</feature>
<feature type="compositionally biased region" description="Basic and acidic residues" evidence="1">
    <location>
        <begin position="42"/>
        <end position="60"/>
    </location>
</feature>
<feature type="compositionally biased region" description="Low complexity" evidence="1">
    <location>
        <begin position="277"/>
        <end position="291"/>
    </location>
</feature>
<accession>A0A5M6BU57</accession>
<keyword evidence="3" id="KW-1185">Reference proteome</keyword>
<evidence type="ECO:0000313" key="3">
    <source>
        <dbReference type="Proteomes" id="UP000322225"/>
    </source>
</evidence>
<feature type="compositionally biased region" description="Polar residues" evidence="1">
    <location>
        <begin position="99"/>
        <end position="121"/>
    </location>
</feature>
<gene>
    <name evidence="2" type="ORF">CI109_101280</name>
</gene>
<feature type="compositionally biased region" description="Acidic residues" evidence="1">
    <location>
        <begin position="385"/>
        <end position="395"/>
    </location>
</feature>
<evidence type="ECO:0000256" key="1">
    <source>
        <dbReference type="SAM" id="MobiDB-lite"/>
    </source>
</evidence>
<feature type="region of interest" description="Disordered" evidence="1">
    <location>
        <begin position="1"/>
        <end position="133"/>
    </location>
</feature>
<dbReference type="KEGG" id="ksn:43590639"/>
<feature type="compositionally biased region" description="Low complexity" evidence="1">
    <location>
        <begin position="337"/>
        <end position="347"/>
    </location>
</feature>
<feature type="compositionally biased region" description="Low complexity" evidence="1">
    <location>
        <begin position="173"/>
        <end position="182"/>
    </location>
</feature>
<name>A0A5M6BU57_9TREE</name>
<dbReference type="AlphaFoldDB" id="A0A5M6BU57"/>
<evidence type="ECO:0000313" key="2">
    <source>
        <dbReference type="EMBL" id="WWD16848.1"/>
    </source>
</evidence>
<sequence length="505" mass="55847">MSGRRQFESDSLSYSYGKHSAYDYGRRGAGSSKTRRRTSTRPPKEGKQLVEPYHYARLDENPEYQDYLDKKLPRVRDQLPTRRYPLTPEYSGRDHSTRHGSPSSYRTGSEKWSTSSEQVQSRKPYASIDSAFDASTATLAQVRSITKKIENLRVDTKFDKRRSSTHSLDEYIASSPTASSSKDSTHTSYFEHSPPTRKRSLTKIKDSLKRLSPVKDNSRRGSNPRLPSPISISDPQPIPYDTKVSWSPVDPDFTGAHNQAGSPSDSCAIDDHDWHGSSSSASPTSQGSAISPTYTMRSGHEWGHGPLDDVPEATDTEGETQPRPTVGYHKAHKRRTMSSTSRPSMHSIVSVPSPAMQTPISTRTIEDFCTTPKNVRRGSIASAETDFESSQDEQEPPMSPKSVRVPIYFSGESGRGHDSVFYAADRQGHGYAQAGSSHKAKQVDEATYQALTGDASEGYHLRGKSTASSAGTHDTRRGSISERRHIEPPSAIDTAYPSSWAGHRV</sequence>
<dbReference type="EMBL" id="CP144052">
    <property type="protein sequence ID" value="WWD16848.1"/>
    <property type="molecule type" value="Genomic_DNA"/>
</dbReference>
<dbReference type="Proteomes" id="UP000322225">
    <property type="component" value="Chromosome 2"/>
</dbReference>
<proteinExistence type="predicted"/>
<feature type="region of interest" description="Disordered" evidence="1">
    <location>
        <begin position="150"/>
        <end position="359"/>
    </location>
</feature>
<protein>
    <submittedName>
        <fullName evidence="2">Uncharacterized protein</fullName>
    </submittedName>
</protein>
<feature type="compositionally biased region" description="Basic and acidic residues" evidence="1">
    <location>
        <begin position="67"/>
        <end position="80"/>
    </location>
</feature>
<dbReference type="GeneID" id="43590639"/>
<feature type="compositionally biased region" description="Basic and acidic residues" evidence="1">
    <location>
        <begin position="473"/>
        <end position="487"/>
    </location>
</feature>
<dbReference type="RefSeq" id="XP_031859316.1">
    <property type="nucleotide sequence ID" value="XM_032006481.1"/>
</dbReference>